<evidence type="ECO:0000313" key="2">
    <source>
        <dbReference type="EMBL" id="CAG8957253.1"/>
    </source>
</evidence>
<dbReference type="Proteomes" id="UP000696280">
    <property type="component" value="Unassembled WGS sequence"/>
</dbReference>
<gene>
    <name evidence="2" type="ORF">HYFRA_00009455</name>
</gene>
<protein>
    <submittedName>
        <fullName evidence="2">Uncharacterized protein</fullName>
    </submittedName>
</protein>
<name>A0A9N9L313_9HELO</name>
<dbReference type="EMBL" id="CAJVRL010000077">
    <property type="protein sequence ID" value="CAG8957253.1"/>
    <property type="molecule type" value="Genomic_DNA"/>
</dbReference>
<sequence>MEFRGNGRSLLAPSHRSRYTVDRPRFHYFEPKGKNLPGSNVQHSEIEGLRSAWDEHLEKDWGYGKLSRDEENSIVNTKQARKSKKKRKKAQQQHLPQPNSTTSIEKHREDAQMEIHEQEECNFREPYSYLPSETPELRSPGAFQTSSAAHAQNSSLQTSQLGFERVEFTEFSFLNAPFSPSTTHQDLGEGWSLLSGPVTTRYDSQEHMSEQVHINEQSFQKEPICPTPGLKFERDAECCDNGIDGNDSDLEEGEIREFTRQVPENIKLEMDP</sequence>
<feature type="region of interest" description="Disordered" evidence="1">
    <location>
        <begin position="128"/>
        <end position="153"/>
    </location>
</feature>
<evidence type="ECO:0000313" key="3">
    <source>
        <dbReference type="Proteomes" id="UP000696280"/>
    </source>
</evidence>
<feature type="region of interest" description="Disordered" evidence="1">
    <location>
        <begin position="243"/>
        <end position="272"/>
    </location>
</feature>
<feature type="compositionally biased region" description="Basic residues" evidence="1">
    <location>
        <begin position="79"/>
        <end position="91"/>
    </location>
</feature>
<accession>A0A9N9L313</accession>
<proteinExistence type="predicted"/>
<dbReference type="AlphaFoldDB" id="A0A9N9L313"/>
<evidence type="ECO:0000256" key="1">
    <source>
        <dbReference type="SAM" id="MobiDB-lite"/>
    </source>
</evidence>
<organism evidence="2 3">
    <name type="scientific">Hymenoscyphus fraxineus</name>
    <dbReference type="NCBI Taxonomy" id="746836"/>
    <lineage>
        <taxon>Eukaryota</taxon>
        <taxon>Fungi</taxon>
        <taxon>Dikarya</taxon>
        <taxon>Ascomycota</taxon>
        <taxon>Pezizomycotina</taxon>
        <taxon>Leotiomycetes</taxon>
        <taxon>Helotiales</taxon>
        <taxon>Helotiaceae</taxon>
        <taxon>Hymenoscyphus</taxon>
    </lineage>
</organism>
<feature type="compositionally biased region" description="Polar residues" evidence="1">
    <location>
        <begin position="94"/>
        <end position="103"/>
    </location>
</feature>
<feature type="compositionally biased region" description="Basic and acidic residues" evidence="1">
    <location>
        <begin position="62"/>
        <end position="71"/>
    </location>
</feature>
<feature type="region of interest" description="Disordered" evidence="1">
    <location>
        <begin position="62"/>
        <end position="104"/>
    </location>
</feature>
<reference evidence="2" key="1">
    <citation type="submission" date="2021-07" db="EMBL/GenBank/DDBJ databases">
        <authorList>
            <person name="Durling M."/>
        </authorList>
    </citation>
    <scope>NUCLEOTIDE SEQUENCE</scope>
</reference>
<feature type="compositionally biased region" description="Polar residues" evidence="1">
    <location>
        <begin position="142"/>
        <end position="153"/>
    </location>
</feature>
<comment type="caution">
    <text evidence="2">The sequence shown here is derived from an EMBL/GenBank/DDBJ whole genome shotgun (WGS) entry which is preliminary data.</text>
</comment>
<keyword evidence="3" id="KW-1185">Reference proteome</keyword>
<dbReference type="OrthoDB" id="10351546at2759"/>